<keyword evidence="5" id="KW-0863">Zinc-finger</keyword>
<dbReference type="PROSITE" id="PS50158">
    <property type="entry name" value="ZF_CCHC"/>
    <property type="match status" value="1"/>
</dbReference>
<evidence type="ECO:0000256" key="6">
    <source>
        <dbReference type="SAM" id="Coils"/>
    </source>
</evidence>
<dbReference type="SUPFAM" id="SSF53098">
    <property type="entry name" value="Ribonuclease H-like"/>
    <property type="match status" value="1"/>
</dbReference>
<keyword evidence="3" id="KW-0064">Aspartyl protease</keyword>
<feature type="compositionally biased region" description="Basic and acidic residues" evidence="7">
    <location>
        <begin position="313"/>
        <end position="322"/>
    </location>
</feature>
<dbReference type="Pfam" id="PF07727">
    <property type="entry name" value="RVT_2"/>
    <property type="match status" value="1"/>
</dbReference>
<dbReference type="Proteomes" id="UP001231189">
    <property type="component" value="Unassembled WGS sequence"/>
</dbReference>
<dbReference type="CDD" id="cd09272">
    <property type="entry name" value="RNase_HI_RT_Ty1"/>
    <property type="match status" value="1"/>
</dbReference>
<dbReference type="InterPro" id="IPR025724">
    <property type="entry name" value="GAG-pre-integrase_dom"/>
</dbReference>
<name>A0AAD8TSY3_LOLMU</name>
<proteinExistence type="predicted"/>
<dbReference type="InterPro" id="IPR012337">
    <property type="entry name" value="RNaseH-like_sf"/>
</dbReference>
<keyword evidence="2" id="KW-0479">Metal-binding</keyword>
<dbReference type="InterPro" id="IPR039537">
    <property type="entry name" value="Retrotran_Ty1/copia-like"/>
</dbReference>
<dbReference type="PANTHER" id="PTHR42648">
    <property type="entry name" value="TRANSPOSASE, PUTATIVE-RELATED"/>
    <property type="match status" value="1"/>
</dbReference>
<dbReference type="InterPro" id="IPR043502">
    <property type="entry name" value="DNA/RNA_pol_sf"/>
</dbReference>
<evidence type="ECO:0000313" key="11">
    <source>
        <dbReference type="Proteomes" id="UP001231189"/>
    </source>
</evidence>
<evidence type="ECO:0000313" key="10">
    <source>
        <dbReference type="EMBL" id="KAK1687161.1"/>
    </source>
</evidence>
<reference evidence="10" key="1">
    <citation type="submission" date="2023-07" db="EMBL/GenBank/DDBJ databases">
        <title>A chromosome-level genome assembly of Lolium multiflorum.</title>
        <authorList>
            <person name="Chen Y."/>
            <person name="Copetti D."/>
            <person name="Kolliker R."/>
            <person name="Studer B."/>
        </authorList>
    </citation>
    <scope>NUCLEOTIDE SEQUENCE</scope>
    <source>
        <strain evidence="10">02402/16</strain>
        <tissue evidence="10">Leaf</tissue>
    </source>
</reference>
<feature type="region of interest" description="Disordered" evidence="7">
    <location>
        <begin position="887"/>
        <end position="913"/>
    </location>
</feature>
<organism evidence="10 11">
    <name type="scientific">Lolium multiflorum</name>
    <name type="common">Italian ryegrass</name>
    <name type="synonym">Lolium perenne subsp. multiflorum</name>
    <dbReference type="NCBI Taxonomy" id="4521"/>
    <lineage>
        <taxon>Eukaryota</taxon>
        <taxon>Viridiplantae</taxon>
        <taxon>Streptophyta</taxon>
        <taxon>Embryophyta</taxon>
        <taxon>Tracheophyta</taxon>
        <taxon>Spermatophyta</taxon>
        <taxon>Magnoliopsida</taxon>
        <taxon>Liliopsida</taxon>
        <taxon>Poales</taxon>
        <taxon>Poaceae</taxon>
        <taxon>BOP clade</taxon>
        <taxon>Pooideae</taxon>
        <taxon>Poodae</taxon>
        <taxon>Poeae</taxon>
        <taxon>Poeae Chloroplast Group 2 (Poeae type)</taxon>
        <taxon>Loliodinae</taxon>
        <taxon>Loliinae</taxon>
        <taxon>Lolium</taxon>
    </lineage>
</organism>
<dbReference type="Gene3D" id="3.30.420.10">
    <property type="entry name" value="Ribonuclease H-like superfamily/Ribonuclease H"/>
    <property type="match status" value="1"/>
</dbReference>
<dbReference type="Gene3D" id="4.10.60.10">
    <property type="entry name" value="Zinc finger, CCHC-type"/>
    <property type="match status" value="1"/>
</dbReference>
<evidence type="ECO:0000256" key="1">
    <source>
        <dbReference type="ARBA" id="ARBA00022670"/>
    </source>
</evidence>
<evidence type="ECO:0000256" key="2">
    <source>
        <dbReference type="ARBA" id="ARBA00022723"/>
    </source>
</evidence>
<dbReference type="InterPro" id="IPR057670">
    <property type="entry name" value="SH3_retrovirus"/>
</dbReference>
<dbReference type="Pfam" id="PF00665">
    <property type="entry name" value="rve"/>
    <property type="match status" value="1"/>
</dbReference>
<dbReference type="Pfam" id="PF14223">
    <property type="entry name" value="Retrotran_gag_2"/>
    <property type="match status" value="1"/>
</dbReference>
<feature type="compositionally biased region" description="Basic and acidic residues" evidence="7">
    <location>
        <begin position="1433"/>
        <end position="1455"/>
    </location>
</feature>
<protein>
    <recommendedName>
        <fullName evidence="12">Gag-pol polyprotein</fullName>
    </recommendedName>
</protein>
<dbReference type="GO" id="GO:0006508">
    <property type="term" value="P:proteolysis"/>
    <property type="evidence" value="ECO:0007669"/>
    <property type="project" value="UniProtKB-KW"/>
</dbReference>
<dbReference type="GO" id="GO:0004190">
    <property type="term" value="F:aspartic-type endopeptidase activity"/>
    <property type="evidence" value="ECO:0007669"/>
    <property type="project" value="UniProtKB-KW"/>
</dbReference>
<dbReference type="Pfam" id="PF25597">
    <property type="entry name" value="SH3_retrovirus"/>
    <property type="match status" value="1"/>
</dbReference>
<accession>A0AAD8TSY3</accession>
<feature type="region of interest" description="Disordered" evidence="7">
    <location>
        <begin position="1414"/>
        <end position="1455"/>
    </location>
</feature>
<evidence type="ECO:0000256" key="7">
    <source>
        <dbReference type="SAM" id="MobiDB-lite"/>
    </source>
</evidence>
<feature type="compositionally biased region" description="Acidic residues" evidence="7">
    <location>
        <begin position="277"/>
        <end position="291"/>
    </location>
</feature>
<dbReference type="InterPro" id="IPR001584">
    <property type="entry name" value="Integrase_cat-core"/>
</dbReference>
<dbReference type="GO" id="GO:0015074">
    <property type="term" value="P:DNA integration"/>
    <property type="evidence" value="ECO:0007669"/>
    <property type="project" value="InterPro"/>
</dbReference>
<keyword evidence="4" id="KW-0378">Hydrolase</keyword>
<feature type="region of interest" description="Disordered" evidence="7">
    <location>
        <begin position="274"/>
        <end position="431"/>
    </location>
</feature>
<dbReference type="GO" id="GO:0008270">
    <property type="term" value="F:zinc ion binding"/>
    <property type="evidence" value="ECO:0007669"/>
    <property type="project" value="UniProtKB-KW"/>
</dbReference>
<dbReference type="PROSITE" id="PS50994">
    <property type="entry name" value="INTEGRASE"/>
    <property type="match status" value="1"/>
</dbReference>
<dbReference type="InterPro" id="IPR036875">
    <property type="entry name" value="Znf_CCHC_sf"/>
</dbReference>
<feature type="coiled-coil region" evidence="6">
    <location>
        <begin position="434"/>
        <end position="475"/>
    </location>
</feature>
<dbReference type="Pfam" id="PF04195">
    <property type="entry name" value="Transposase_28"/>
    <property type="match status" value="1"/>
</dbReference>
<dbReference type="Pfam" id="PF22936">
    <property type="entry name" value="Pol_BBD"/>
    <property type="match status" value="1"/>
</dbReference>
<feature type="compositionally biased region" description="Basic residues" evidence="7">
    <location>
        <begin position="887"/>
        <end position="900"/>
    </location>
</feature>
<dbReference type="InterPro" id="IPR007321">
    <property type="entry name" value="Transposase_28"/>
</dbReference>
<feature type="domain" description="CCHC-type" evidence="8">
    <location>
        <begin position="919"/>
        <end position="934"/>
    </location>
</feature>
<feature type="non-terminal residue" evidence="10">
    <location>
        <position position="1"/>
    </location>
</feature>
<dbReference type="SMART" id="SM00343">
    <property type="entry name" value="ZnF_C2HC"/>
    <property type="match status" value="1"/>
</dbReference>
<comment type="caution">
    <text evidence="10">The sequence shown here is derived from an EMBL/GenBank/DDBJ whole genome shotgun (WGS) entry which is preliminary data.</text>
</comment>
<dbReference type="InterPro" id="IPR054722">
    <property type="entry name" value="PolX-like_BBD"/>
</dbReference>
<evidence type="ECO:0000256" key="5">
    <source>
        <dbReference type="PROSITE-ProRule" id="PRU00047"/>
    </source>
</evidence>
<dbReference type="SUPFAM" id="SSF57756">
    <property type="entry name" value="Retrovirus zinc finger-like domains"/>
    <property type="match status" value="1"/>
</dbReference>
<dbReference type="GO" id="GO:0003676">
    <property type="term" value="F:nucleic acid binding"/>
    <property type="evidence" value="ECO:0007669"/>
    <property type="project" value="InterPro"/>
</dbReference>
<evidence type="ECO:0000256" key="4">
    <source>
        <dbReference type="ARBA" id="ARBA00022801"/>
    </source>
</evidence>
<evidence type="ECO:0000259" key="9">
    <source>
        <dbReference type="PROSITE" id="PS50994"/>
    </source>
</evidence>
<dbReference type="SUPFAM" id="SSF56672">
    <property type="entry name" value="DNA/RNA polymerases"/>
    <property type="match status" value="1"/>
</dbReference>
<evidence type="ECO:0000259" key="8">
    <source>
        <dbReference type="PROSITE" id="PS50158"/>
    </source>
</evidence>
<feature type="compositionally biased region" description="Acidic residues" evidence="7">
    <location>
        <begin position="355"/>
        <end position="368"/>
    </location>
</feature>
<dbReference type="EMBL" id="JAUUTY010000002">
    <property type="protein sequence ID" value="KAK1687161.1"/>
    <property type="molecule type" value="Genomic_DNA"/>
</dbReference>
<dbReference type="InterPro" id="IPR001878">
    <property type="entry name" value="Znf_CCHC"/>
</dbReference>
<keyword evidence="5" id="KW-0862">Zinc</keyword>
<keyword evidence="11" id="KW-1185">Reference proteome</keyword>
<evidence type="ECO:0008006" key="12">
    <source>
        <dbReference type="Google" id="ProtNLM"/>
    </source>
</evidence>
<keyword evidence="1" id="KW-0645">Protease</keyword>
<dbReference type="InterPro" id="IPR013103">
    <property type="entry name" value="RVT_2"/>
</dbReference>
<dbReference type="InterPro" id="IPR036397">
    <property type="entry name" value="RNaseH_sf"/>
</dbReference>
<gene>
    <name evidence="10" type="ORF">QYE76_048009</name>
</gene>
<feature type="domain" description="Integrase catalytic" evidence="9">
    <location>
        <begin position="1148"/>
        <end position="1324"/>
    </location>
</feature>
<dbReference type="Pfam" id="PF13976">
    <property type="entry name" value="gag_pre-integrs"/>
    <property type="match status" value="1"/>
</dbReference>
<evidence type="ECO:0000256" key="3">
    <source>
        <dbReference type="ARBA" id="ARBA00022750"/>
    </source>
</evidence>
<keyword evidence="6" id="KW-0175">Coiled coil</keyword>
<sequence length="1992" mass="224008">MGKKKSGSTSGAGKVSRDWSASAIANRDISSFAPSASSPHLRMTFLWQLTPNSILHLSIFITVCEAFLGIEPHWGLWRKIFYVKRHNDSNGPPPVVGGIGFVVRKEVDYFDYPMKESVQGWRNKWFYLRDPVIPGRCSNLPPFDDVLVAHKKKSWQNALSPEEKATADELFEQIVTLKNTGGLTMCGTEVVSVFLQRRVQPLMSRPHQLWLYTAKATSQGSTLPTYRQMSFGTRSPNMPQHQGHHCLDIAHPPYDLKHLPLPCAHCYPPSPESGVVLEDDDDDSEGTEDVQDVLRTATSKRRKLPKMAPSSEQRPEGVHDDLITSAESSPRGGDNDADEAASPPPAKKSSTSFFVDEDDLDLSDDDDVPLAKRAKLASKRVASDKEPNPSPDKSTPPSRTGVEKVPVSRVIPPDDAPTPSAGRDHAVKSSADQVLEANRLATDAKNENALLKEEMKRLKRQMKDDQDARRAAAAAIDEKEGVLRESVKNLLEAANITVSRRHQLREDSTADALSLAAESNVQVLRLLQKTKGALSKLYSMIFPKMKLDKTLDEMAEAFLVDPSEPVEVLKRRSRLIGAVLTFQLLMGHGMGSELEEFSKALPVDDENHLVNLEPFKRSAITCANRLLKLVDEAQAEPAPESAPVVASDAAEEDKKIHEEVEVVEGLSKVSQMASPINFNQFLEKEKLKSNGSNFTDWFRHVRIFLSGGNLQYVLDAPLGDPPAETETDEVKAVYATRKTRYSQVQCAILCSLESDLQKRFEHHDPHELMKELKTIFETHAAVECYEASKQFFSCMMEEGSSVSEHMLAMTGHAKKLSDLGIVIPNRLGINRVLQSLPPSYKNFVMNYNMQNMNKELPELFGMLKAAEIEIKKEHQVLMVNKTTSFKKQGKSKGKFKKGGKKAATPPMKPKNGPKPDAECYYCKEKGHWKRNCSKYLADLKNGLVKKKKEGISDIHVIDVYLTGSRSSTWVFDTGSVAHICNSKQELKNKRRLLKDEVTMRVGNGSKVDVIAVGTLPLHLPSGLVLSLNNCYFVPALSMNIISGSCLMQDGYSFKSENNGCSIFMNNIFYGRAPQKNGLFLLDLDSSDTHIHNIDAKRIKLNDNSTYMWHCRLGHIGVKRMKKLHTDGLLESLDFESLDRCEACLMGKMTKTPFSGMMERATDLLEIIHTDVCGPMSVASRGGYRYVLTFTDDLSRYGYIYFMKHKSETFEKFKEFQSEVENQRNKKIKFLRSDRGGEYLSYEFGMHLKKCGILSQLTPPGTPQRNGVSERRNRTLLDMVRSMMSLTDLPLSFWSYALETAAFTLNRAPSKSVETTPYELWFNKKPKLSFLKVWGCEAYVKKLQPDKLEPKAEKCIFIGYPKETIGYTFYHKSEGKIFVAKNGTFLEKEFLTKEVTGRKVELDEIDESILVDQSSAVPEVVPVPPTPATEEANDNDHETSNEETTEPRRSTRERTTPDWFDPCLNVMIVDNNDEDPATYEEAMMSPDSNKWQEAMKSEMGSMYDNKVWTLVDLPDSRKAVENKWIFKRKTDADGNITVYKARLVAKGFRQIQGVDYDETFSPVAKLKSVRILLAIAAFFDYEIWQMDVKTAFLNGDIEEELYMVQPKGFVDPKNADKVCKLQRSIYGLKQASRSWNRRFDKVIKDFGFIQCHGEACIYKKVSGSSVAFLILYVDDILLIGNDIELLSSVKGYLNNSFSMKDLGEASYILGIKIYRDRSRRLIGLSQSTYLDKILKKFRMDESKKGFLPMLPGKVLSKTQGPATAEERERMSNIPYASAVGSIMYAMLCTRPDIAHAVSLTSRYQSDPGMEHWTAVKNILKYLKRTKDMFLCYGGDQELVVNGYTDASWNTDPDDSKSQSGYVFILNGAAVSWASSKQCTVAKSSTESEYIAASEASSEAVWMKRFIVELGVVPSALDPLIIYCDNMGAIANAQEPRSHKRLKHIKLRYHSIREYIEDGEVKICKVHTDLNVADPLTKALPRAKHDQHQNVMGV</sequence>
<dbReference type="PANTHER" id="PTHR42648:SF27">
    <property type="entry name" value="RNA-DIRECTED DNA POLYMERASE"/>
    <property type="match status" value="1"/>
</dbReference>